<evidence type="ECO:0000313" key="3">
    <source>
        <dbReference type="EMBL" id="KAJ1703050.1"/>
    </source>
</evidence>
<feature type="region of interest" description="Disordered" evidence="1">
    <location>
        <begin position="1"/>
        <end position="44"/>
    </location>
</feature>
<dbReference type="GO" id="GO:0006400">
    <property type="term" value="P:tRNA modification"/>
    <property type="evidence" value="ECO:0007669"/>
    <property type="project" value="InterPro"/>
</dbReference>
<dbReference type="Pfam" id="PF02926">
    <property type="entry name" value="THUMP"/>
    <property type="match status" value="1"/>
</dbReference>
<dbReference type="EMBL" id="JAMQYH010000001">
    <property type="protein sequence ID" value="KAJ1703050.1"/>
    <property type="molecule type" value="Genomic_DNA"/>
</dbReference>
<evidence type="ECO:0000256" key="1">
    <source>
        <dbReference type="SAM" id="MobiDB-lite"/>
    </source>
</evidence>
<dbReference type="SUPFAM" id="SSF143437">
    <property type="entry name" value="THUMP domain-like"/>
    <property type="match status" value="1"/>
</dbReference>
<feature type="compositionally biased region" description="Polar residues" evidence="1">
    <location>
        <begin position="127"/>
        <end position="146"/>
    </location>
</feature>
<comment type="caution">
    <text evidence="3">The sequence shown here is derived from an EMBL/GenBank/DDBJ whole genome shotgun (WGS) entry which is preliminary data.</text>
</comment>
<organism evidence="3 4">
    <name type="scientific">Rhynchospora breviuscula</name>
    <dbReference type="NCBI Taxonomy" id="2022672"/>
    <lineage>
        <taxon>Eukaryota</taxon>
        <taxon>Viridiplantae</taxon>
        <taxon>Streptophyta</taxon>
        <taxon>Embryophyta</taxon>
        <taxon>Tracheophyta</taxon>
        <taxon>Spermatophyta</taxon>
        <taxon>Magnoliopsida</taxon>
        <taxon>Liliopsida</taxon>
        <taxon>Poales</taxon>
        <taxon>Cyperaceae</taxon>
        <taxon>Cyperoideae</taxon>
        <taxon>Rhynchosporeae</taxon>
        <taxon>Rhynchospora</taxon>
    </lineage>
</organism>
<feature type="domain" description="THUMP" evidence="2">
    <location>
        <begin position="232"/>
        <end position="320"/>
    </location>
</feature>
<gene>
    <name evidence="3" type="ORF">LUZ63_002829</name>
</gene>
<proteinExistence type="predicted"/>
<keyword evidence="4" id="KW-1185">Reference proteome</keyword>
<dbReference type="InterPro" id="IPR004114">
    <property type="entry name" value="THUMP_dom"/>
</dbReference>
<dbReference type="InterPro" id="IPR040183">
    <property type="entry name" value="THUMPD1-like"/>
</dbReference>
<dbReference type="CDD" id="cd11717">
    <property type="entry name" value="THUMP_THUMPD1_like"/>
    <property type="match status" value="1"/>
</dbReference>
<reference evidence="3" key="1">
    <citation type="journal article" date="2022" name="Cell">
        <title>Repeat-based holocentromeres influence genome architecture and karyotype evolution.</title>
        <authorList>
            <person name="Hofstatter P.G."/>
            <person name="Thangavel G."/>
            <person name="Lux T."/>
            <person name="Neumann P."/>
            <person name="Vondrak T."/>
            <person name="Novak P."/>
            <person name="Zhang M."/>
            <person name="Costa L."/>
            <person name="Castellani M."/>
            <person name="Scott A."/>
            <person name="Toegelov H."/>
            <person name="Fuchs J."/>
            <person name="Mata-Sucre Y."/>
            <person name="Dias Y."/>
            <person name="Vanzela A.L.L."/>
            <person name="Huettel B."/>
            <person name="Almeida C.C.S."/>
            <person name="Simkova H."/>
            <person name="Souza G."/>
            <person name="Pedrosa-Harand A."/>
            <person name="Macas J."/>
            <person name="Mayer K.F.X."/>
            <person name="Houben A."/>
            <person name="Marques A."/>
        </authorList>
    </citation>
    <scope>NUCLEOTIDE SEQUENCE</scope>
    <source>
        <strain evidence="3">RhyBre1mFocal</strain>
    </source>
</reference>
<dbReference type="Proteomes" id="UP001151287">
    <property type="component" value="Unassembled WGS sequence"/>
</dbReference>
<feature type="region of interest" description="Disordered" evidence="1">
    <location>
        <begin position="111"/>
        <end position="165"/>
    </location>
</feature>
<dbReference type="PANTHER" id="PTHR13452">
    <property type="entry name" value="THUMP DOMAIN CONTAINING PROTEIN 1-RELATED"/>
    <property type="match status" value="1"/>
</dbReference>
<sequence length="361" mass="39844">MAKGEESELCVSGDMAEEKEDEKGEEVSGEGGEGREKAEGSEMAPWEQHASVIILPRYDYKAPSSFLQRSHSGFLITCPIKREKSATKEAISLLEVYLNKICGNGFQNGESSDQTVAAKKRKLHPEVSQTTSDENEETNLTSNNIDITDKSTKGSTSPFLTTSDENKKCSPDISLVKLSRSGLLLFSFHDNEFHDNVVDILADIFSSLRLGKLKSPRWCHRVFPIQETCLLSEKELDRVVSKLFHEYLEKGDNLSELIKFAVGYNRRGTEEREGKAERTESGLMEREHCFRVVAGTVNTIAKNVVVDLKSPEVVVMIELLPISGLPNGSPVVGVSVLPAELVSTKPRLLVKSLAADSKPSK</sequence>
<accession>A0A9Q0HYV2</accession>
<dbReference type="OrthoDB" id="367221at2759"/>
<feature type="compositionally biased region" description="Basic and acidic residues" evidence="1">
    <location>
        <begin position="21"/>
        <end position="40"/>
    </location>
</feature>
<protein>
    <recommendedName>
        <fullName evidence="2">THUMP domain-containing protein</fullName>
    </recommendedName>
</protein>
<evidence type="ECO:0000259" key="2">
    <source>
        <dbReference type="Pfam" id="PF02926"/>
    </source>
</evidence>
<dbReference type="AlphaFoldDB" id="A0A9Q0HYV2"/>
<dbReference type="PANTHER" id="PTHR13452:SF13">
    <property type="entry name" value="OS02G0672400 PROTEIN"/>
    <property type="match status" value="1"/>
</dbReference>
<dbReference type="GO" id="GO:0003723">
    <property type="term" value="F:RNA binding"/>
    <property type="evidence" value="ECO:0007669"/>
    <property type="project" value="InterPro"/>
</dbReference>
<feature type="compositionally biased region" description="Polar residues" evidence="1">
    <location>
        <begin position="153"/>
        <end position="163"/>
    </location>
</feature>
<evidence type="ECO:0000313" key="4">
    <source>
        <dbReference type="Proteomes" id="UP001151287"/>
    </source>
</evidence>
<name>A0A9Q0HYV2_9POAL</name>